<name>A0A833YIQ6_9CHIR</name>
<dbReference type="InterPro" id="IPR014729">
    <property type="entry name" value="Rossmann-like_a/b/a_fold"/>
</dbReference>
<gene>
    <name evidence="15" type="ORF">HJG60_005158</name>
</gene>
<evidence type="ECO:0000256" key="5">
    <source>
        <dbReference type="ARBA" id="ARBA00022679"/>
    </source>
</evidence>
<sequence>MAPPCPLGADMPVAGGLGVERAQDEGFSFSLLGLHRARCTSESDSRASEQKSPEWTSSQAAGGRVGEGSICDSSLTLTSQDWTYRDIWDFLRQLFVPYCILYDQGYTSLGSRENTVRNPALKCLGPGGQPTYRPAYLLENEDEERNSRM</sequence>
<evidence type="ECO:0000256" key="12">
    <source>
        <dbReference type="ARBA" id="ARBA00049494"/>
    </source>
</evidence>
<protein>
    <recommendedName>
        <fullName evidence="2">FAD synthase</fullName>
        <ecNumber evidence="2">2.7.7.2</ecNumber>
    </recommendedName>
    <alternativeName>
        <fullName evidence="10">FAD pyrophosphorylase</fullName>
    </alternativeName>
    <alternativeName>
        <fullName evidence="11">FMN adenylyltransferase</fullName>
    </alternativeName>
</protein>
<dbReference type="Pfam" id="PF01507">
    <property type="entry name" value="PAPS_reduct"/>
    <property type="match status" value="1"/>
</dbReference>
<evidence type="ECO:0000256" key="10">
    <source>
        <dbReference type="ARBA" id="ARBA00031145"/>
    </source>
</evidence>
<keyword evidence="3" id="KW-0285">Flavoprotein</keyword>
<dbReference type="Gene3D" id="3.40.50.620">
    <property type="entry name" value="HUPs"/>
    <property type="match status" value="1"/>
</dbReference>
<dbReference type="PANTHER" id="PTHR23293:SF9">
    <property type="entry name" value="FAD SYNTHASE"/>
    <property type="match status" value="1"/>
</dbReference>
<evidence type="ECO:0000313" key="15">
    <source>
        <dbReference type="EMBL" id="KAF6074498.1"/>
    </source>
</evidence>
<dbReference type="GO" id="GO:0003919">
    <property type="term" value="F:FMN adenylyltransferase activity"/>
    <property type="evidence" value="ECO:0007669"/>
    <property type="project" value="UniProtKB-EC"/>
</dbReference>
<comment type="pathway">
    <text evidence="1">Cofactor biosynthesis; FAD biosynthesis; FAD from FMN: step 1/1.</text>
</comment>
<evidence type="ECO:0000256" key="1">
    <source>
        <dbReference type="ARBA" id="ARBA00004726"/>
    </source>
</evidence>
<evidence type="ECO:0000256" key="2">
    <source>
        <dbReference type="ARBA" id="ARBA00012393"/>
    </source>
</evidence>
<evidence type="ECO:0000259" key="14">
    <source>
        <dbReference type="Pfam" id="PF01507"/>
    </source>
</evidence>
<comment type="catalytic activity">
    <reaction evidence="12">
        <text>FMN + ATP + H(+) = FAD + diphosphate</text>
        <dbReference type="Rhea" id="RHEA:17237"/>
        <dbReference type="ChEBI" id="CHEBI:15378"/>
        <dbReference type="ChEBI" id="CHEBI:30616"/>
        <dbReference type="ChEBI" id="CHEBI:33019"/>
        <dbReference type="ChEBI" id="CHEBI:57692"/>
        <dbReference type="ChEBI" id="CHEBI:58210"/>
        <dbReference type="EC" id="2.7.7.2"/>
    </reaction>
</comment>
<evidence type="ECO:0000256" key="13">
    <source>
        <dbReference type="SAM" id="MobiDB-lite"/>
    </source>
</evidence>
<dbReference type="PANTHER" id="PTHR23293">
    <property type="entry name" value="FAD SYNTHETASE-RELATED FMN ADENYLYLTRANSFERASE"/>
    <property type="match status" value="1"/>
</dbReference>
<evidence type="ECO:0000256" key="6">
    <source>
        <dbReference type="ARBA" id="ARBA00022695"/>
    </source>
</evidence>
<evidence type="ECO:0000256" key="3">
    <source>
        <dbReference type="ARBA" id="ARBA00022630"/>
    </source>
</evidence>
<keyword evidence="7" id="KW-0547">Nucleotide-binding</keyword>
<feature type="domain" description="Phosphoadenosine phosphosulphate reductase" evidence="14">
    <location>
        <begin position="81"/>
        <end position="115"/>
    </location>
</feature>
<keyword evidence="4" id="KW-0288">FMN</keyword>
<dbReference type="GO" id="GO:0005524">
    <property type="term" value="F:ATP binding"/>
    <property type="evidence" value="ECO:0007669"/>
    <property type="project" value="UniProtKB-KW"/>
</dbReference>
<organism evidence="15 16">
    <name type="scientific">Phyllostomus discolor</name>
    <name type="common">pale spear-nosed bat</name>
    <dbReference type="NCBI Taxonomy" id="89673"/>
    <lineage>
        <taxon>Eukaryota</taxon>
        <taxon>Metazoa</taxon>
        <taxon>Chordata</taxon>
        <taxon>Craniata</taxon>
        <taxon>Vertebrata</taxon>
        <taxon>Euteleostomi</taxon>
        <taxon>Mammalia</taxon>
        <taxon>Eutheria</taxon>
        <taxon>Laurasiatheria</taxon>
        <taxon>Chiroptera</taxon>
        <taxon>Yangochiroptera</taxon>
        <taxon>Phyllostomidae</taxon>
        <taxon>Phyllostominae</taxon>
        <taxon>Phyllostomus</taxon>
    </lineage>
</organism>
<dbReference type="EC" id="2.7.7.2" evidence="2"/>
<dbReference type="EMBL" id="JABVXQ010000015">
    <property type="protein sequence ID" value="KAF6074498.1"/>
    <property type="molecule type" value="Genomic_DNA"/>
</dbReference>
<evidence type="ECO:0000313" key="16">
    <source>
        <dbReference type="Proteomes" id="UP000664940"/>
    </source>
</evidence>
<reference evidence="15 16" key="1">
    <citation type="journal article" date="2020" name="Nature">
        <title>Six reference-quality genomes reveal evolution of bat adaptations.</title>
        <authorList>
            <person name="Jebb D."/>
            <person name="Huang Z."/>
            <person name="Pippel M."/>
            <person name="Hughes G.M."/>
            <person name="Lavrichenko K."/>
            <person name="Devanna P."/>
            <person name="Winkler S."/>
            <person name="Jermiin L.S."/>
            <person name="Skirmuntt E.C."/>
            <person name="Katzourakis A."/>
            <person name="Burkitt-Gray L."/>
            <person name="Ray D.A."/>
            <person name="Sullivan K.A.M."/>
            <person name="Roscito J.G."/>
            <person name="Kirilenko B.M."/>
            <person name="Davalos L.M."/>
            <person name="Corthals A.P."/>
            <person name="Power M.L."/>
            <person name="Jones G."/>
            <person name="Ransome R.D."/>
            <person name="Dechmann D.K.N."/>
            <person name="Locatelli A.G."/>
            <person name="Puechmaille S.J."/>
            <person name="Fedrigo O."/>
            <person name="Jarvis E.D."/>
            <person name="Hiller M."/>
            <person name="Vernes S.C."/>
            <person name="Myers E.W."/>
            <person name="Teeling E.C."/>
        </authorList>
    </citation>
    <scope>NUCLEOTIDE SEQUENCE [LARGE SCALE GENOMIC DNA]</scope>
    <source>
        <strain evidence="15">Bat1K_MPI-CBG_1</strain>
    </source>
</reference>
<evidence type="ECO:0000256" key="8">
    <source>
        <dbReference type="ARBA" id="ARBA00022827"/>
    </source>
</evidence>
<evidence type="ECO:0000256" key="11">
    <source>
        <dbReference type="ARBA" id="ARBA00031871"/>
    </source>
</evidence>
<evidence type="ECO:0000256" key="4">
    <source>
        <dbReference type="ARBA" id="ARBA00022643"/>
    </source>
</evidence>
<keyword evidence="5" id="KW-0808">Transferase</keyword>
<dbReference type="GO" id="GO:0006747">
    <property type="term" value="P:FAD biosynthetic process"/>
    <property type="evidence" value="ECO:0007669"/>
    <property type="project" value="TreeGrafter"/>
</dbReference>
<feature type="region of interest" description="Disordered" evidence="13">
    <location>
        <begin position="42"/>
        <end position="66"/>
    </location>
</feature>
<comment type="caution">
    <text evidence="15">The sequence shown here is derived from an EMBL/GenBank/DDBJ whole genome shotgun (WGS) entry which is preliminary data.</text>
</comment>
<accession>A0A833YIQ6</accession>
<evidence type="ECO:0000256" key="9">
    <source>
        <dbReference type="ARBA" id="ARBA00022840"/>
    </source>
</evidence>
<keyword evidence="9" id="KW-0067">ATP-binding</keyword>
<feature type="compositionally biased region" description="Basic and acidic residues" evidence="13">
    <location>
        <begin position="42"/>
        <end position="52"/>
    </location>
</feature>
<dbReference type="Proteomes" id="UP000664940">
    <property type="component" value="Unassembled WGS sequence"/>
</dbReference>
<dbReference type="AlphaFoldDB" id="A0A833YIQ6"/>
<dbReference type="SUPFAM" id="SSF52402">
    <property type="entry name" value="Adenine nucleotide alpha hydrolases-like"/>
    <property type="match status" value="1"/>
</dbReference>
<proteinExistence type="predicted"/>
<evidence type="ECO:0000256" key="7">
    <source>
        <dbReference type="ARBA" id="ARBA00022741"/>
    </source>
</evidence>
<keyword evidence="8" id="KW-0274">FAD</keyword>
<keyword evidence="6" id="KW-0548">Nucleotidyltransferase</keyword>
<dbReference type="InterPro" id="IPR002500">
    <property type="entry name" value="PAPS_reduct_dom"/>
</dbReference>